<keyword evidence="2" id="KW-1185">Reference proteome</keyword>
<gene>
    <name evidence="1" type="ORF">ACE1B6_03415</name>
</gene>
<dbReference type="Proteomes" id="UP001576776">
    <property type="component" value="Unassembled WGS sequence"/>
</dbReference>
<protein>
    <submittedName>
        <fullName evidence="1">Uncharacterized protein</fullName>
    </submittedName>
</protein>
<dbReference type="EMBL" id="JBHFNS010000018">
    <property type="protein sequence ID" value="MFB2934303.1"/>
    <property type="molecule type" value="Genomic_DNA"/>
</dbReference>
<evidence type="ECO:0000313" key="1">
    <source>
        <dbReference type="EMBL" id="MFB2934303.1"/>
    </source>
</evidence>
<sequence length="64" mass="7240">MNQMWFVAQAPAGRSIREENLGFWTINCRPNASPLHRTYLFVFVNLSLLAIANLPQENAIALPI</sequence>
<comment type="caution">
    <text evidence="1">The sequence shown here is derived from an EMBL/GenBank/DDBJ whole genome shotgun (WGS) entry which is preliminary data.</text>
</comment>
<evidence type="ECO:0000313" key="2">
    <source>
        <dbReference type="Proteomes" id="UP001576776"/>
    </source>
</evidence>
<accession>A0ABV4Y848</accession>
<name>A0ABV4Y848_9CYAN</name>
<dbReference type="RefSeq" id="WP_413255828.1">
    <property type="nucleotide sequence ID" value="NZ_JBHFNS010000018.1"/>
</dbReference>
<proteinExistence type="predicted"/>
<reference evidence="1 2" key="1">
    <citation type="submission" date="2024-09" db="EMBL/GenBank/DDBJ databases">
        <title>Floridaenema gen nov. (Aerosakkonemataceae, Aerosakkonematales ord. nov., Cyanobacteria) from benthic tropical and subtropical fresh waters, with the description of four new species.</title>
        <authorList>
            <person name="Moretto J.A."/>
            <person name="Berthold D.E."/>
            <person name="Lefler F.W."/>
            <person name="Huang I.-S."/>
            <person name="Laughinghouse H. IV."/>
        </authorList>
    </citation>
    <scope>NUCLEOTIDE SEQUENCE [LARGE SCALE GENOMIC DNA]</scope>
    <source>
        <strain evidence="1 2">BLCC-F154</strain>
    </source>
</reference>
<organism evidence="1 2">
    <name type="scientific">Floridaenema fluviatile BLCC-F154</name>
    <dbReference type="NCBI Taxonomy" id="3153640"/>
    <lineage>
        <taxon>Bacteria</taxon>
        <taxon>Bacillati</taxon>
        <taxon>Cyanobacteriota</taxon>
        <taxon>Cyanophyceae</taxon>
        <taxon>Oscillatoriophycideae</taxon>
        <taxon>Aerosakkonematales</taxon>
        <taxon>Aerosakkonemataceae</taxon>
        <taxon>Floridanema</taxon>
        <taxon>Floridanema fluviatile</taxon>
    </lineage>
</organism>